<reference evidence="3" key="1">
    <citation type="journal article" date="2019" name="Int. J. Syst. Evol. Microbiol.">
        <title>The Global Catalogue of Microorganisms (GCM) 10K type strain sequencing project: providing services to taxonomists for standard genome sequencing and annotation.</title>
        <authorList>
            <consortium name="The Broad Institute Genomics Platform"/>
            <consortium name="The Broad Institute Genome Sequencing Center for Infectious Disease"/>
            <person name="Wu L."/>
            <person name="Ma J."/>
        </authorList>
    </citation>
    <scope>NUCLEOTIDE SEQUENCE [LARGE SCALE GENOMIC DNA]</scope>
    <source>
        <strain evidence="3">KCTC 12848</strain>
    </source>
</reference>
<feature type="compositionally biased region" description="Basic and acidic residues" evidence="1">
    <location>
        <begin position="78"/>
        <end position="90"/>
    </location>
</feature>
<dbReference type="RefSeq" id="WP_344035654.1">
    <property type="nucleotide sequence ID" value="NZ_BAAAKE010000003.1"/>
</dbReference>
<evidence type="ECO:0000313" key="2">
    <source>
        <dbReference type="EMBL" id="MFC5059425.1"/>
    </source>
</evidence>
<dbReference type="Proteomes" id="UP001595833">
    <property type="component" value="Unassembled WGS sequence"/>
</dbReference>
<organism evidence="2 3">
    <name type="scientific">Saccharothrix xinjiangensis</name>
    <dbReference type="NCBI Taxonomy" id="204798"/>
    <lineage>
        <taxon>Bacteria</taxon>
        <taxon>Bacillati</taxon>
        <taxon>Actinomycetota</taxon>
        <taxon>Actinomycetes</taxon>
        <taxon>Pseudonocardiales</taxon>
        <taxon>Pseudonocardiaceae</taxon>
        <taxon>Saccharothrix</taxon>
    </lineage>
</organism>
<evidence type="ECO:0000256" key="1">
    <source>
        <dbReference type="SAM" id="MobiDB-lite"/>
    </source>
</evidence>
<evidence type="ECO:0000313" key="3">
    <source>
        <dbReference type="Proteomes" id="UP001595833"/>
    </source>
</evidence>
<feature type="region of interest" description="Disordered" evidence="1">
    <location>
        <begin position="71"/>
        <end position="90"/>
    </location>
</feature>
<protein>
    <submittedName>
        <fullName evidence="2">Uncharacterized protein</fullName>
    </submittedName>
</protein>
<name>A0ABV9YCV3_9PSEU</name>
<feature type="region of interest" description="Disordered" evidence="1">
    <location>
        <begin position="45"/>
        <end position="66"/>
    </location>
</feature>
<accession>A0ABV9YCV3</accession>
<keyword evidence="3" id="KW-1185">Reference proteome</keyword>
<proteinExistence type="predicted"/>
<comment type="caution">
    <text evidence="2">The sequence shown here is derived from an EMBL/GenBank/DDBJ whole genome shotgun (WGS) entry which is preliminary data.</text>
</comment>
<gene>
    <name evidence="2" type="ORF">ACFPFM_37405</name>
</gene>
<dbReference type="EMBL" id="JBHSJB010000042">
    <property type="protein sequence ID" value="MFC5059425.1"/>
    <property type="molecule type" value="Genomic_DNA"/>
</dbReference>
<sequence length="90" mass="9587">MAVAPRPATGRAFTHVLRGGPGACPGRDLVVVAGGTALEVLRAPLPATPDHFGPPSAVRRRPPAWAVRPTRRWTARPKPPDLETRRRTGG</sequence>